<dbReference type="GO" id="GO:0005615">
    <property type="term" value="C:extracellular space"/>
    <property type="evidence" value="ECO:0007669"/>
    <property type="project" value="TreeGrafter"/>
</dbReference>
<evidence type="ECO:0000313" key="5">
    <source>
        <dbReference type="Proteomes" id="UP000279259"/>
    </source>
</evidence>
<dbReference type="SUPFAM" id="SSF82153">
    <property type="entry name" value="FAS1 domain"/>
    <property type="match status" value="2"/>
</dbReference>
<dbReference type="GO" id="GO:0000329">
    <property type="term" value="C:fungal-type vacuole membrane"/>
    <property type="evidence" value="ECO:0007669"/>
    <property type="project" value="TreeGrafter"/>
</dbReference>
<protein>
    <recommendedName>
        <fullName evidence="3">FAS1 domain-containing protein</fullName>
    </recommendedName>
</protein>
<feature type="compositionally biased region" description="Acidic residues" evidence="1">
    <location>
        <begin position="187"/>
        <end position="199"/>
    </location>
</feature>
<evidence type="ECO:0000256" key="1">
    <source>
        <dbReference type="SAM" id="MobiDB-lite"/>
    </source>
</evidence>
<gene>
    <name evidence="4" type="ORF">EHS25_001300</name>
</gene>
<dbReference type="Pfam" id="PF02469">
    <property type="entry name" value="Fasciclin"/>
    <property type="match status" value="2"/>
</dbReference>
<feature type="region of interest" description="Disordered" evidence="1">
    <location>
        <begin position="129"/>
        <end position="148"/>
    </location>
</feature>
<evidence type="ECO:0000259" key="3">
    <source>
        <dbReference type="PROSITE" id="PS50213"/>
    </source>
</evidence>
<dbReference type="Proteomes" id="UP000279259">
    <property type="component" value="Unassembled WGS sequence"/>
</dbReference>
<evidence type="ECO:0000256" key="2">
    <source>
        <dbReference type="SAM" id="SignalP"/>
    </source>
</evidence>
<dbReference type="InterPro" id="IPR036378">
    <property type="entry name" value="FAS1_dom_sf"/>
</dbReference>
<feature type="region of interest" description="Disordered" evidence="1">
    <location>
        <begin position="178"/>
        <end position="204"/>
    </location>
</feature>
<dbReference type="PANTHER" id="PTHR10900:SF122">
    <property type="entry name" value="FAS1 DOMAIN-CONTAINING PROTEIN"/>
    <property type="match status" value="1"/>
</dbReference>
<dbReference type="GO" id="GO:0016236">
    <property type="term" value="P:macroautophagy"/>
    <property type="evidence" value="ECO:0007669"/>
    <property type="project" value="TreeGrafter"/>
</dbReference>
<organism evidence="4 5">
    <name type="scientific">Saitozyma podzolica</name>
    <dbReference type="NCBI Taxonomy" id="1890683"/>
    <lineage>
        <taxon>Eukaryota</taxon>
        <taxon>Fungi</taxon>
        <taxon>Dikarya</taxon>
        <taxon>Basidiomycota</taxon>
        <taxon>Agaricomycotina</taxon>
        <taxon>Tremellomycetes</taxon>
        <taxon>Tremellales</taxon>
        <taxon>Trimorphomycetaceae</taxon>
        <taxon>Saitozyma</taxon>
    </lineage>
</organism>
<comment type="caution">
    <text evidence="4">The sequence shown here is derived from an EMBL/GenBank/DDBJ whole genome shotgun (WGS) entry which is preliminary data.</text>
</comment>
<dbReference type="OrthoDB" id="7700931at2759"/>
<sequence length="528" mass="59411">MRLLAPLLLPLALCAPTVPSPSRSLPELSVSQWSAIQSGIFDRISTLTSWSWSKAEEVVHDIEADLGIPTTLHPGSEGDDESKTIWEQLKDDPNSFSRLVKVLEFEGKAYKYLDDKDLSITFFAPNNDALKPPEHHHDHDHDGDHDHDEVEGDAVLAELANSPSLAVLHSTLEREPTLLLKDKDSDSDSDSDDDKEDDDDKKKKRRKEIIRKIAGYILQYHGLTEAYTARELATNSTFPTALKAHDGSYGGLHRRIKVEKSLVPPSLKLNGYAKVLVSDRKASNGYFHTLNHPLLPPPSILDELFLFPDFFSTLTSAVQQVHKSWALDWSYDRNKSKSEGKPHFHGAPLATAFTPSNTAFHLLPPKLKFYLFSPYGRWALTKLLAYHYVPETLLLTEFFYSEHKHHHHGPEHSDFGVAGSDDDPSFHKEFDVHTGLHNATIKVEIDKTKFLPVEGAVKITLKANGQIADAIDIPARNGAWHVLNKVLVPPHHHHGHHDHDEHRAAVHVVSEDCWDSWEEWLPAWADTA</sequence>
<feature type="domain" description="FAS1" evidence="3">
    <location>
        <begin position="298"/>
        <end position="487"/>
    </location>
</feature>
<dbReference type="SMART" id="SM00554">
    <property type="entry name" value="FAS1"/>
    <property type="match status" value="2"/>
</dbReference>
<dbReference type="PROSITE" id="PS50213">
    <property type="entry name" value="FAS1"/>
    <property type="match status" value="1"/>
</dbReference>
<keyword evidence="2" id="KW-0732">Signal</keyword>
<dbReference type="Gene3D" id="2.30.180.10">
    <property type="entry name" value="FAS1 domain"/>
    <property type="match status" value="2"/>
</dbReference>
<evidence type="ECO:0000313" key="4">
    <source>
        <dbReference type="EMBL" id="RSH90695.1"/>
    </source>
</evidence>
<dbReference type="AlphaFoldDB" id="A0A427YHZ0"/>
<accession>A0A427YHZ0</accession>
<dbReference type="EMBL" id="RSCD01000010">
    <property type="protein sequence ID" value="RSH90695.1"/>
    <property type="molecule type" value="Genomic_DNA"/>
</dbReference>
<feature type="signal peptide" evidence="2">
    <location>
        <begin position="1"/>
        <end position="19"/>
    </location>
</feature>
<reference evidence="4 5" key="1">
    <citation type="submission" date="2018-11" db="EMBL/GenBank/DDBJ databases">
        <title>Genome sequence of Saitozyma podzolica DSM 27192.</title>
        <authorList>
            <person name="Aliyu H."/>
            <person name="Gorte O."/>
            <person name="Ochsenreither K."/>
        </authorList>
    </citation>
    <scope>NUCLEOTIDE SEQUENCE [LARGE SCALE GENOMIC DNA]</scope>
    <source>
        <strain evidence="4 5">DSM 27192</strain>
    </source>
</reference>
<proteinExistence type="predicted"/>
<feature type="chain" id="PRO_5019238675" description="FAS1 domain-containing protein" evidence="2">
    <location>
        <begin position="20"/>
        <end position="528"/>
    </location>
</feature>
<feature type="compositionally biased region" description="Basic and acidic residues" evidence="1">
    <location>
        <begin position="131"/>
        <end position="148"/>
    </location>
</feature>
<keyword evidence="5" id="KW-1185">Reference proteome</keyword>
<dbReference type="InterPro" id="IPR000782">
    <property type="entry name" value="FAS1_domain"/>
</dbReference>
<name>A0A427YHZ0_9TREE</name>
<dbReference type="PANTHER" id="PTHR10900">
    <property type="entry name" value="PERIOSTIN-RELATED"/>
    <property type="match status" value="1"/>
</dbReference>
<dbReference type="InterPro" id="IPR050904">
    <property type="entry name" value="Adhesion/Biosynth-related"/>
</dbReference>